<dbReference type="RefSeq" id="XP_070868312.1">
    <property type="nucleotide sequence ID" value="XM_071007968.1"/>
</dbReference>
<dbReference type="PANTHER" id="PTHR47655:SF3">
    <property type="entry name" value="ZN(II)2CYS6 TRANSCRIPTION FACTOR (EUROFUNG)"/>
    <property type="match status" value="1"/>
</dbReference>
<protein>
    <recommendedName>
        <fullName evidence="3">Zn(2)-C6 fungal-type domain-containing protein</fullName>
    </recommendedName>
</protein>
<dbReference type="Pfam" id="PF00172">
    <property type="entry name" value="Zn_clus"/>
    <property type="match status" value="1"/>
</dbReference>
<sequence>MESLPTPPNEDLVRPQAIKKPHGNSKSLKTVPRALKRSSPHSHPPSPARETHHHHGDGRHKRVWKACERCRMKKTKCDGEFPCKRCKDDGLICTAGTRKKTEYKQLPPGYAEVLENTQFVLVATVQKLYSMVRNGDTWDLGDPELNDRGQPVVHNVAAKLGCLRPNNDLDLPVHSIFPEDEAGMAELARQLREHNAATAAARAAAAAAASGAAGSPPSVLLSQSTAGRIDPTYQQYPHADRAASSSPASDADHSDFDGESGNYRRSAFGPASSSSTLSMSPASLSLGELDVSPPVSTLPSSTGSFNAWMSGPQQQQQQQRQEQQQQQQQQQQQIWMASQGFLDTDMVGGASGLLAGSGFGMKMHPSASSSSCRNPSGVMMGMADPMIYSGYDEDPLLRPLFANPANI</sequence>
<dbReference type="CDD" id="cd00067">
    <property type="entry name" value="GAL4"/>
    <property type="match status" value="1"/>
</dbReference>
<feature type="region of interest" description="Disordered" evidence="2">
    <location>
        <begin position="1"/>
        <end position="59"/>
    </location>
</feature>
<dbReference type="PROSITE" id="PS50048">
    <property type="entry name" value="ZN2_CY6_FUNGAL_2"/>
    <property type="match status" value="1"/>
</dbReference>
<accession>A0ABR4DGV5</accession>
<keyword evidence="5" id="KW-1185">Reference proteome</keyword>
<dbReference type="SMART" id="SM00066">
    <property type="entry name" value="GAL4"/>
    <property type="match status" value="1"/>
</dbReference>
<proteinExistence type="predicted"/>
<dbReference type="InterPro" id="IPR001138">
    <property type="entry name" value="Zn2Cys6_DnaBD"/>
</dbReference>
<dbReference type="SUPFAM" id="SSF57701">
    <property type="entry name" value="Zn2/Cys6 DNA-binding domain"/>
    <property type="match status" value="1"/>
</dbReference>
<dbReference type="EMBL" id="JAZGUE010000002">
    <property type="protein sequence ID" value="KAL2269588.1"/>
    <property type="molecule type" value="Genomic_DNA"/>
</dbReference>
<dbReference type="PROSITE" id="PS00463">
    <property type="entry name" value="ZN2_CY6_FUNGAL_1"/>
    <property type="match status" value="1"/>
</dbReference>
<feature type="domain" description="Zn(2)-C6 fungal-type" evidence="3">
    <location>
        <begin position="66"/>
        <end position="95"/>
    </location>
</feature>
<dbReference type="Gene3D" id="4.10.240.10">
    <property type="entry name" value="Zn(2)-C6 fungal-type DNA-binding domain"/>
    <property type="match status" value="1"/>
</dbReference>
<evidence type="ECO:0000256" key="2">
    <source>
        <dbReference type="SAM" id="MobiDB-lite"/>
    </source>
</evidence>
<evidence type="ECO:0000259" key="3">
    <source>
        <dbReference type="PROSITE" id="PS50048"/>
    </source>
</evidence>
<feature type="compositionally biased region" description="Low complexity" evidence="2">
    <location>
        <begin position="313"/>
        <end position="331"/>
    </location>
</feature>
<organism evidence="4 5">
    <name type="scientific">Remersonia thermophila</name>
    <dbReference type="NCBI Taxonomy" id="72144"/>
    <lineage>
        <taxon>Eukaryota</taxon>
        <taxon>Fungi</taxon>
        <taxon>Dikarya</taxon>
        <taxon>Ascomycota</taxon>
        <taxon>Pezizomycotina</taxon>
        <taxon>Sordariomycetes</taxon>
        <taxon>Sordariomycetidae</taxon>
        <taxon>Sordariales</taxon>
        <taxon>Sordariales incertae sedis</taxon>
        <taxon>Remersonia</taxon>
    </lineage>
</organism>
<evidence type="ECO:0000313" key="5">
    <source>
        <dbReference type="Proteomes" id="UP001600064"/>
    </source>
</evidence>
<evidence type="ECO:0000313" key="4">
    <source>
        <dbReference type="EMBL" id="KAL2269588.1"/>
    </source>
</evidence>
<keyword evidence="1" id="KW-0539">Nucleus</keyword>
<evidence type="ECO:0000256" key="1">
    <source>
        <dbReference type="ARBA" id="ARBA00023242"/>
    </source>
</evidence>
<reference evidence="4 5" key="1">
    <citation type="journal article" date="2024" name="Commun. Biol.">
        <title>Comparative genomic analysis of thermophilic fungi reveals convergent evolutionary adaptations and gene losses.</title>
        <authorList>
            <person name="Steindorff A.S."/>
            <person name="Aguilar-Pontes M.V."/>
            <person name="Robinson A.J."/>
            <person name="Andreopoulos B."/>
            <person name="LaButti K."/>
            <person name="Kuo A."/>
            <person name="Mondo S."/>
            <person name="Riley R."/>
            <person name="Otillar R."/>
            <person name="Haridas S."/>
            <person name="Lipzen A."/>
            <person name="Grimwood J."/>
            <person name="Schmutz J."/>
            <person name="Clum A."/>
            <person name="Reid I.D."/>
            <person name="Moisan M.C."/>
            <person name="Butler G."/>
            <person name="Nguyen T.T.M."/>
            <person name="Dewar K."/>
            <person name="Conant G."/>
            <person name="Drula E."/>
            <person name="Henrissat B."/>
            <person name="Hansel C."/>
            <person name="Singer S."/>
            <person name="Hutchinson M.I."/>
            <person name="de Vries R.P."/>
            <person name="Natvig D.O."/>
            <person name="Powell A.J."/>
            <person name="Tsang A."/>
            <person name="Grigoriev I.V."/>
        </authorList>
    </citation>
    <scope>NUCLEOTIDE SEQUENCE [LARGE SCALE GENOMIC DNA]</scope>
    <source>
        <strain evidence="4 5">ATCC 22073</strain>
    </source>
</reference>
<feature type="region of interest" description="Disordered" evidence="2">
    <location>
        <begin position="237"/>
        <end position="331"/>
    </location>
</feature>
<name>A0ABR4DGV5_9PEZI</name>
<gene>
    <name evidence="4" type="ORF">VTJ83DRAFT_1772</name>
</gene>
<dbReference type="Proteomes" id="UP001600064">
    <property type="component" value="Unassembled WGS sequence"/>
</dbReference>
<comment type="caution">
    <text evidence="4">The sequence shown here is derived from an EMBL/GenBank/DDBJ whole genome shotgun (WGS) entry which is preliminary data.</text>
</comment>
<dbReference type="InterPro" id="IPR052783">
    <property type="entry name" value="Metabolic/Drug-Res_Regulator"/>
</dbReference>
<dbReference type="InterPro" id="IPR036864">
    <property type="entry name" value="Zn2-C6_fun-type_DNA-bd_sf"/>
</dbReference>
<feature type="compositionally biased region" description="Low complexity" evidence="2">
    <location>
        <begin position="272"/>
        <end position="304"/>
    </location>
</feature>
<dbReference type="PANTHER" id="PTHR47655">
    <property type="entry name" value="QUINIC ACID UTILIZATION ACTIVATOR"/>
    <property type="match status" value="1"/>
</dbReference>
<dbReference type="GeneID" id="98122612"/>